<dbReference type="EMBL" id="ATHI01000002">
    <property type="protein sequence ID" value="EPR35740.1"/>
    <property type="molecule type" value="Genomic_DNA"/>
</dbReference>
<sequence>MLWLVLLVAALVASIAVNRSMTRWYRRTMRDLKRREAIQEILLRKQRKQLEKLEASVKEMRETCETFERLAARNELEGNTDPAEWLLHNRKITLSQYLKAKKLAEKRGIRVIDACLEIGSIDNATLREALAATDPNGDPLASARRATARQGDMADRLSLPGKIKMP</sequence>
<keyword evidence="4" id="KW-1185">Reference proteome</keyword>
<dbReference type="RefSeq" id="WP_020885730.1">
    <property type="nucleotide sequence ID" value="NZ_ATHI01000002.1"/>
</dbReference>
<gene>
    <name evidence="3" type="ORF">dsat_1844</name>
</gene>
<name>S7TGN1_9BACT</name>
<dbReference type="PATRIC" id="fig|1121439.3.peg.230"/>
<feature type="region of interest" description="Disordered" evidence="2">
    <location>
        <begin position="133"/>
        <end position="166"/>
    </location>
</feature>
<evidence type="ECO:0000313" key="3">
    <source>
        <dbReference type="EMBL" id="EPR35740.1"/>
    </source>
</evidence>
<dbReference type="AlphaFoldDB" id="S7TGN1"/>
<dbReference type="STRING" id="1121439.dsat_1844"/>
<accession>S7TGN1</accession>
<evidence type="ECO:0000313" key="4">
    <source>
        <dbReference type="Proteomes" id="UP000014975"/>
    </source>
</evidence>
<comment type="caution">
    <text evidence="3">The sequence shown here is derived from an EMBL/GenBank/DDBJ whole genome shotgun (WGS) entry which is preliminary data.</text>
</comment>
<proteinExistence type="predicted"/>
<dbReference type="OrthoDB" id="9918495at2"/>
<keyword evidence="1" id="KW-0175">Coiled coil</keyword>
<feature type="coiled-coil region" evidence="1">
    <location>
        <begin position="43"/>
        <end position="70"/>
    </location>
</feature>
<reference evidence="3 4" key="1">
    <citation type="journal article" date="2013" name="Genome Announc.">
        <title>Draft genome sequences for three mercury-methylating, sulfate-reducing bacteria.</title>
        <authorList>
            <person name="Brown S.D."/>
            <person name="Hurt R.A.Jr."/>
            <person name="Gilmour C.C."/>
            <person name="Elias D.A."/>
        </authorList>
    </citation>
    <scope>NUCLEOTIDE SEQUENCE [LARGE SCALE GENOMIC DNA]</scope>
    <source>
        <strain evidence="3 4">DSM 16529</strain>
    </source>
</reference>
<evidence type="ECO:0000256" key="2">
    <source>
        <dbReference type="SAM" id="MobiDB-lite"/>
    </source>
</evidence>
<dbReference type="eggNOG" id="ENOG5031DB0">
    <property type="taxonomic scope" value="Bacteria"/>
</dbReference>
<organism evidence="3 4">
    <name type="scientific">Alkalidesulfovibrio alkalitolerans DSM 16529</name>
    <dbReference type="NCBI Taxonomy" id="1121439"/>
    <lineage>
        <taxon>Bacteria</taxon>
        <taxon>Pseudomonadati</taxon>
        <taxon>Thermodesulfobacteriota</taxon>
        <taxon>Desulfovibrionia</taxon>
        <taxon>Desulfovibrionales</taxon>
        <taxon>Desulfovibrionaceae</taxon>
        <taxon>Alkalidesulfovibrio</taxon>
    </lineage>
</organism>
<dbReference type="Proteomes" id="UP000014975">
    <property type="component" value="Unassembled WGS sequence"/>
</dbReference>
<protein>
    <submittedName>
        <fullName evidence="3">Uncharacterized protein</fullName>
    </submittedName>
</protein>
<evidence type="ECO:0000256" key="1">
    <source>
        <dbReference type="SAM" id="Coils"/>
    </source>
</evidence>